<accession>A0A0C9Z2K8</accession>
<dbReference type="OrthoDB" id="2665613at2759"/>
<dbReference type="Proteomes" id="UP000054018">
    <property type="component" value="Unassembled WGS sequence"/>
</dbReference>
<proteinExistence type="predicted"/>
<dbReference type="STRING" id="765257.A0A0C9Z2K8"/>
<sequence length="112" mass="12679">MLRSCIGPNQRDWVSKLPAIEFAINSATSESTGYAPFFLNTGRTPRRMIWDAPAREEYPSVRAFANKMKLALMDAHDAIMRARVKQTVSANKKRRPCPFVSGDLVYISMKNI</sequence>
<feature type="non-terminal residue" evidence="1">
    <location>
        <position position="112"/>
    </location>
</feature>
<dbReference type="GO" id="GO:0003676">
    <property type="term" value="F:nucleic acid binding"/>
    <property type="evidence" value="ECO:0007669"/>
    <property type="project" value="InterPro"/>
</dbReference>
<dbReference type="InterPro" id="IPR036397">
    <property type="entry name" value="RNaseH_sf"/>
</dbReference>
<gene>
    <name evidence="1" type="ORF">PISMIDRAFT_51264</name>
</gene>
<organism evidence="1 2">
    <name type="scientific">Pisolithus microcarpus 441</name>
    <dbReference type="NCBI Taxonomy" id="765257"/>
    <lineage>
        <taxon>Eukaryota</taxon>
        <taxon>Fungi</taxon>
        <taxon>Dikarya</taxon>
        <taxon>Basidiomycota</taxon>
        <taxon>Agaricomycotina</taxon>
        <taxon>Agaricomycetes</taxon>
        <taxon>Agaricomycetidae</taxon>
        <taxon>Boletales</taxon>
        <taxon>Sclerodermatineae</taxon>
        <taxon>Pisolithaceae</taxon>
        <taxon>Pisolithus</taxon>
    </lineage>
</organism>
<dbReference type="AlphaFoldDB" id="A0A0C9Z2K8"/>
<dbReference type="Gene3D" id="3.30.420.10">
    <property type="entry name" value="Ribonuclease H-like superfamily/Ribonuclease H"/>
    <property type="match status" value="1"/>
</dbReference>
<protein>
    <submittedName>
        <fullName evidence="1">Uncharacterized protein</fullName>
    </submittedName>
</protein>
<reference evidence="1 2" key="1">
    <citation type="submission" date="2014-04" db="EMBL/GenBank/DDBJ databases">
        <authorList>
            <consortium name="DOE Joint Genome Institute"/>
            <person name="Kuo A."/>
            <person name="Kohler A."/>
            <person name="Costa M.D."/>
            <person name="Nagy L.G."/>
            <person name="Floudas D."/>
            <person name="Copeland A."/>
            <person name="Barry K.W."/>
            <person name="Cichocki N."/>
            <person name="Veneault-Fourrey C."/>
            <person name="LaButti K."/>
            <person name="Lindquist E.A."/>
            <person name="Lipzen A."/>
            <person name="Lundell T."/>
            <person name="Morin E."/>
            <person name="Murat C."/>
            <person name="Sun H."/>
            <person name="Tunlid A."/>
            <person name="Henrissat B."/>
            <person name="Grigoriev I.V."/>
            <person name="Hibbett D.S."/>
            <person name="Martin F."/>
            <person name="Nordberg H.P."/>
            <person name="Cantor M.N."/>
            <person name="Hua S.X."/>
        </authorList>
    </citation>
    <scope>NUCLEOTIDE SEQUENCE [LARGE SCALE GENOMIC DNA]</scope>
    <source>
        <strain evidence="1 2">441</strain>
    </source>
</reference>
<evidence type="ECO:0000313" key="1">
    <source>
        <dbReference type="EMBL" id="KIK14273.1"/>
    </source>
</evidence>
<name>A0A0C9Z2K8_9AGAM</name>
<reference evidence="2" key="2">
    <citation type="submission" date="2015-01" db="EMBL/GenBank/DDBJ databases">
        <title>Evolutionary Origins and Diversification of the Mycorrhizal Mutualists.</title>
        <authorList>
            <consortium name="DOE Joint Genome Institute"/>
            <consortium name="Mycorrhizal Genomics Consortium"/>
            <person name="Kohler A."/>
            <person name="Kuo A."/>
            <person name="Nagy L.G."/>
            <person name="Floudas D."/>
            <person name="Copeland A."/>
            <person name="Barry K.W."/>
            <person name="Cichocki N."/>
            <person name="Veneault-Fourrey C."/>
            <person name="LaButti K."/>
            <person name="Lindquist E.A."/>
            <person name="Lipzen A."/>
            <person name="Lundell T."/>
            <person name="Morin E."/>
            <person name="Murat C."/>
            <person name="Riley R."/>
            <person name="Ohm R."/>
            <person name="Sun H."/>
            <person name="Tunlid A."/>
            <person name="Henrissat B."/>
            <person name="Grigoriev I.V."/>
            <person name="Hibbett D.S."/>
            <person name="Martin F."/>
        </authorList>
    </citation>
    <scope>NUCLEOTIDE SEQUENCE [LARGE SCALE GENOMIC DNA]</scope>
    <source>
        <strain evidence="2">441</strain>
    </source>
</reference>
<keyword evidence="2" id="KW-1185">Reference proteome</keyword>
<dbReference type="HOGENOM" id="CLU_142395_1_0_1"/>
<dbReference type="EMBL" id="KN833946">
    <property type="protein sequence ID" value="KIK14273.1"/>
    <property type="molecule type" value="Genomic_DNA"/>
</dbReference>
<evidence type="ECO:0000313" key="2">
    <source>
        <dbReference type="Proteomes" id="UP000054018"/>
    </source>
</evidence>